<reference evidence="1" key="1">
    <citation type="submission" date="2020-04" db="EMBL/GenBank/DDBJ databases">
        <title>A chromosome-scale assembly and high-density genetic map of the yellow drum (Nibea albiflora) genome.</title>
        <authorList>
            <person name="Xu D."/>
            <person name="Zhang W."/>
            <person name="Chen R."/>
            <person name="Tan P."/>
            <person name="Wang L."/>
            <person name="Song H."/>
            <person name="Tian L."/>
            <person name="Zhu Q."/>
            <person name="Wang B."/>
        </authorList>
    </citation>
    <scope>NUCLEOTIDE SEQUENCE</scope>
    <source>
        <strain evidence="1">ZJHYS-2018</strain>
    </source>
</reference>
<dbReference type="Proteomes" id="UP000805704">
    <property type="component" value="Chromosome 12"/>
</dbReference>
<comment type="caution">
    <text evidence="1">The sequence shown here is derived from an EMBL/GenBank/DDBJ whole genome shotgun (WGS) entry which is preliminary data.</text>
</comment>
<evidence type="ECO:0000313" key="2">
    <source>
        <dbReference type="Proteomes" id="UP000805704"/>
    </source>
</evidence>
<accession>A0ACB7FDR9</accession>
<keyword evidence="2" id="KW-1185">Reference proteome</keyword>
<protein>
    <submittedName>
        <fullName evidence="1">Uncharacterized protein</fullName>
    </submittedName>
</protein>
<dbReference type="EMBL" id="CM024800">
    <property type="protein sequence ID" value="KAG8012271.1"/>
    <property type="molecule type" value="Genomic_DNA"/>
</dbReference>
<gene>
    <name evidence="1" type="ORF">GBF38_019961</name>
</gene>
<name>A0ACB7FDR9_NIBAL</name>
<sequence length="157" mass="17834">MDPQAVLPHDGRELVARLRRRVMPPRYLQDYQTELYGRPPHQPQERAEPVSETPETAQLRQEVAQLKGMVHDLMDRVQQYEQSYSEENSEEEQDEEAQQAPYGANHPLPIDKGPQCEKALSEPNLSESAPALHPGESFPVSSDTFPLCRSDVRSLTT</sequence>
<proteinExistence type="predicted"/>
<evidence type="ECO:0000313" key="1">
    <source>
        <dbReference type="EMBL" id="KAG8012271.1"/>
    </source>
</evidence>
<organism evidence="1 2">
    <name type="scientific">Nibea albiflora</name>
    <name type="common">Yellow drum</name>
    <name type="synonym">Corvina albiflora</name>
    <dbReference type="NCBI Taxonomy" id="240163"/>
    <lineage>
        <taxon>Eukaryota</taxon>
        <taxon>Metazoa</taxon>
        <taxon>Chordata</taxon>
        <taxon>Craniata</taxon>
        <taxon>Vertebrata</taxon>
        <taxon>Euteleostomi</taxon>
        <taxon>Actinopterygii</taxon>
        <taxon>Neopterygii</taxon>
        <taxon>Teleostei</taxon>
        <taxon>Neoteleostei</taxon>
        <taxon>Acanthomorphata</taxon>
        <taxon>Eupercaria</taxon>
        <taxon>Sciaenidae</taxon>
        <taxon>Nibea</taxon>
    </lineage>
</organism>